<gene>
    <name evidence="2" type="ORF">SCP_0114490</name>
</gene>
<dbReference type="EMBL" id="BFAD01000001">
    <property type="protein sequence ID" value="GBE78560.1"/>
    <property type="molecule type" value="Genomic_DNA"/>
</dbReference>
<proteinExistence type="predicted"/>
<evidence type="ECO:0000313" key="3">
    <source>
        <dbReference type="Proteomes" id="UP000287166"/>
    </source>
</evidence>
<name>A0A401G8Q8_9APHY</name>
<reference evidence="2 3" key="1">
    <citation type="journal article" date="2018" name="Sci. Rep.">
        <title>Genome sequence of the cauliflower mushroom Sparassis crispa (Hanabiratake) and its association with beneficial usage.</title>
        <authorList>
            <person name="Kiyama R."/>
            <person name="Furutani Y."/>
            <person name="Kawaguchi K."/>
            <person name="Nakanishi T."/>
        </authorList>
    </citation>
    <scope>NUCLEOTIDE SEQUENCE [LARGE SCALE GENOMIC DNA]</scope>
</reference>
<sequence length="98" mass="10157">MRHPPPPPGLPPALPCPLLSDMQDAQHEDMREHLNEAPASNTGASFVLIVARRDATPTTSSWPSPGSPPSSAVQRAGCPASSPDVTPTNGHSPMDTAS</sequence>
<evidence type="ECO:0000313" key="2">
    <source>
        <dbReference type="EMBL" id="GBE78560.1"/>
    </source>
</evidence>
<comment type="caution">
    <text evidence="2">The sequence shown here is derived from an EMBL/GenBank/DDBJ whole genome shotgun (WGS) entry which is preliminary data.</text>
</comment>
<keyword evidence="3" id="KW-1185">Reference proteome</keyword>
<feature type="compositionally biased region" description="Basic and acidic residues" evidence="1">
    <location>
        <begin position="24"/>
        <end position="35"/>
    </location>
</feature>
<organism evidence="2 3">
    <name type="scientific">Sparassis crispa</name>
    <dbReference type="NCBI Taxonomy" id="139825"/>
    <lineage>
        <taxon>Eukaryota</taxon>
        <taxon>Fungi</taxon>
        <taxon>Dikarya</taxon>
        <taxon>Basidiomycota</taxon>
        <taxon>Agaricomycotina</taxon>
        <taxon>Agaricomycetes</taxon>
        <taxon>Polyporales</taxon>
        <taxon>Sparassidaceae</taxon>
        <taxon>Sparassis</taxon>
    </lineage>
</organism>
<dbReference type="AlphaFoldDB" id="A0A401G8Q8"/>
<dbReference type="Proteomes" id="UP000287166">
    <property type="component" value="Unassembled WGS sequence"/>
</dbReference>
<accession>A0A401G8Q8</accession>
<evidence type="ECO:0000256" key="1">
    <source>
        <dbReference type="SAM" id="MobiDB-lite"/>
    </source>
</evidence>
<feature type="region of interest" description="Disordered" evidence="1">
    <location>
        <begin position="1"/>
        <end position="98"/>
    </location>
</feature>
<dbReference type="GeneID" id="38775477"/>
<protein>
    <submittedName>
        <fullName evidence="2">Uncharacterized protein</fullName>
    </submittedName>
</protein>
<feature type="compositionally biased region" description="Polar residues" evidence="1">
    <location>
        <begin position="83"/>
        <end position="98"/>
    </location>
</feature>
<dbReference type="RefSeq" id="XP_027609473.1">
    <property type="nucleotide sequence ID" value="XM_027753672.1"/>
</dbReference>
<dbReference type="InParanoid" id="A0A401G8Q8"/>
<feature type="compositionally biased region" description="Pro residues" evidence="1">
    <location>
        <begin position="1"/>
        <end position="15"/>
    </location>
</feature>